<dbReference type="AlphaFoldDB" id="A0AAN9YY03"/>
<protein>
    <submittedName>
        <fullName evidence="6">Uncharacterized protein</fullName>
    </submittedName>
</protein>
<dbReference type="InterPro" id="IPR039085">
    <property type="entry name" value="DCA10"/>
</dbReference>
<evidence type="ECO:0000256" key="5">
    <source>
        <dbReference type="SAM" id="MobiDB-lite"/>
    </source>
</evidence>
<evidence type="ECO:0000313" key="7">
    <source>
        <dbReference type="Proteomes" id="UP001378592"/>
    </source>
</evidence>
<dbReference type="InterPro" id="IPR036322">
    <property type="entry name" value="WD40_repeat_dom_sf"/>
</dbReference>
<name>A0AAN9YY03_9ORTH</name>
<dbReference type="Proteomes" id="UP001378592">
    <property type="component" value="Unassembled WGS sequence"/>
</dbReference>
<dbReference type="PROSITE" id="PS50082">
    <property type="entry name" value="WD_REPEATS_2"/>
    <property type="match status" value="1"/>
</dbReference>
<keyword evidence="7" id="KW-1185">Reference proteome</keyword>
<organism evidence="6 7">
    <name type="scientific">Gryllus longicercus</name>
    <dbReference type="NCBI Taxonomy" id="2509291"/>
    <lineage>
        <taxon>Eukaryota</taxon>
        <taxon>Metazoa</taxon>
        <taxon>Ecdysozoa</taxon>
        <taxon>Arthropoda</taxon>
        <taxon>Hexapoda</taxon>
        <taxon>Insecta</taxon>
        <taxon>Pterygota</taxon>
        <taxon>Neoptera</taxon>
        <taxon>Polyneoptera</taxon>
        <taxon>Orthoptera</taxon>
        <taxon>Ensifera</taxon>
        <taxon>Gryllidea</taxon>
        <taxon>Grylloidea</taxon>
        <taxon>Gryllidae</taxon>
        <taxon>Gryllinae</taxon>
        <taxon>Gryllus</taxon>
    </lineage>
</organism>
<dbReference type="EMBL" id="JAZDUA010000361">
    <property type="protein sequence ID" value="KAK7793792.1"/>
    <property type="molecule type" value="Genomic_DNA"/>
</dbReference>
<comment type="caution">
    <text evidence="6">The sequence shown here is derived from an EMBL/GenBank/DDBJ whole genome shotgun (WGS) entry which is preliminary data.</text>
</comment>
<dbReference type="SMART" id="SM00320">
    <property type="entry name" value="WD40"/>
    <property type="match status" value="3"/>
</dbReference>
<dbReference type="InterPro" id="IPR015943">
    <property type="entry name" value="WD40/YVTN_repeat-like_dom_sf"/>
</dbReference>
<reference evidence="6 7" key="1">
    <citation type="submission" date="2024-03" db="EMBL/GenBank/DDBJ databases">
        <title>The genome assembly and annotation of the cricket Gryllus longicercus Weissman &amp; Gray.</title>
        <authorList>
            <person name="Szrajer S."/>
            <person name="Gray D."/>
            <person name="Ylla G."/>
        </authorList>
    </citation>
    <scope>NUCLEOTIDE SEQUENCE [LARGE SCALE GENOMIC DNA]</scope>
    <source>
        <strain evidence="6">DAG 2021-001</strain>
        <tissue evidence="6">Whole body minus gut</tissue>
    </source>
</reference>
<gene>
    <name evidence="6" type="ORF">R5R35_013047</name>
</gene>
<keyword evidence="3" id="KW-0677">Repeat</keyword>
<feature type="region of interest" description="Disordered" evidence="5">
    <location>
        <begin position="224"/>
        <end position="256"/>
    </location>
</feature>
<evidence type="ECO:0000256" key="1">
    <source>
        <dbReference type="ARBA" id="ARBA00005903"/>
    </source>
</evidence>
<dbReference type="PANTHER" id="PTHR14588:SF2">
    <property type="entry name" value="DDB1- AND CUL4-ASSOCIATED FACTOR 10"/>
    <property type="match status" value="1"/>
</dbReference>
<evidence type="ECO:0000313" key="6">
    <source>
        <dbReference type="EMBL" id="KAK7793792.1"/>
    </source>
</evidence>
<dbReference type="PANTHER" id="PTHR14588">
    <property type="entry name" value="DDB1- AND CUL4-ASSOCIATED FACTOR 10"/>
    <property type="match status" value="1"/>
</dbReference>
<evidence type="ECO:0000256" key="2">
    <source>
        <dbReference type="ARBA" id="ARBA00022574"/>
    </source>
</evidence>
<proteinExistence type="inferred from homology"/>
<feature type="region of interest" description="Disordered" evidence="5">
    <location>
        <begin position="284"/>
        <end position="374"/>
    </location>
</feature>
<feature type="compositionally biased region" description="Polar residues" evidence="5">
    <location>
        <begin position="297"/>
        <end position="306"/>
    </location>
</feature>
<comment type="similarity">
    <text evidence="1">Belongs to the WD repeat DCAF10 family.</text>
</comment>
<dbReference type="SUPFAM" id="SSF50978">
    <property type="entry name" value="WD40 repeat-like"/>
    <property type="match status" value="1"/>
</dbReference>
<feature type="compositionally biased region" description="Basic and acidic residues" evidence="5">
    <location>
        <begin position="354"/>
        <end position="365"/>
    </location>
</feature>
<evidence type="ECO:0000256" key="4">
    <source>
        <dbReference type="PROSITE-ProRule" id="PRU00221"/>
    </source>
</evidence>
<dbReference type="GO" id="GO:0080008">
    <property type="term" value="C:Cul4-RING E3 ubiquitin ligase complex"/>
    <property type="evidence" value="ECO:0007669"/>
    <property type="project" value="TreeGrafter"/>
</dbReference>
<dbReference type="Pfam" id="PF00400">
    <property type="entry name" value="WD40"/>
    <property type="match status" value="3"/>
</dbReference>
<dbReference type="PROSITE" id="PS50294">
    <property type="entry name" value="WD_REPEATS_REGION"/>
    <property type="match status" value="1"/>
</dbReference>
<keyword evidence="2 4" id="KW-0853">WD repeat</keyword>
<sequence>MTHCIPNAHCGCVNCTKFLDSRIFASCGDDSTVAIWDTRNLKSKIRILHGHANPVSNIDYSAKDGLLLTSGFDGSIFTWDARHLTDIRFGYKLVFRADGLVRTRLTPDASKMIICTMGGYLMIVHNLNFQTLAEDLHKFNPSTYRLMRQSTRKSAINFRNLFSPIHKYNRVEFVCDFPRGDDSVIVSSLEIHPQGWCALSRNISNNVFSEWTCVHDIQEYPDFPGDDSPCDSENQSSADSVCPWSDSGVHDSDSDSAEIVLKRELPATPTHLPGASSRLEAGRDLPWAPLAPPTPPFSCSASTSRGSPVGQAEGAEGSRGTETVGEAGSAPSSGLPREFAKGNGGEPSSTQESGHMRERAEEEGGARFNVDDQIPSSASTVQVVPISGRSQLSGLRSAYFAQFPAFNDLMRQNIPRLTHYVRELNAGEGLFKELCFSADGRLICSPYGCGVRLLSFSPECSELSTCFPIEPPVQLHELTSSVCHKDVVVCTRFSPHHCLLVSGCLGGNIVWHQPS</sequence>
<dbReference type="Gene3D" id="2.130.10.10">
    <property type="entry name" value="YVTN repeat-like/Quinoprotein amine dehydrogenase"/>
    <property type="match status" value="1"/>
</dbReference>
<accession>A0AAN9YY03</accession>
<feature type="repeat" description="WD" evidence="4">
    <location>
        <begin position="48"/>
        <end position="80"/>
    </location>
</feature>
<dbReference type="InterPro" id="IPR001680">
    <property type="entry name" value="WD40_rpt"/>
</dbReference>
<evidence type="ECO:0000256" key="3">
    <source>
        <dbReference type="ARBA" id="ARBA00022737"/>
    </source>
</evidence>